<evidence type="ECO:0000256" key="10">
    <source>
        <dbReference type="ARBA" id="ARBA00047785"/>
    </source>
</evidence>
<dbReference type="Pfam" id="PF13444">
    <property type="entry name" value="Acetyltransf_5"/>
    <property type="match status" value="1"/>
</dbReference>
<keyword evidence="12" id="KW-1185">Reference proteome</keyword>
<dbReference type="RefSeq" id="WP_163893587.1">
    <property type="nucleotide sequence ID" value="NZ_JAAFYS010000002.1"/>
</dbReference>
<dbReference type="AlphaFoldDB" id="A0A6B2K4D9"/>
<dbReference type="SUPFAM" id="SSF55729">
    <property type="entry name" value="Acyl-CoA N-acyltransferases (Nat)"/>
    <property type="match status" value="1"/>
</dbReference>
<protein>
    <recommendedName>
        <fullName evidence="8">L-ornithine N(alpha)-acyltransferase</fullName>
        <ecNumber evidence="7">2.3.2.30</ecNumber>
    </recommendedName>
</protein>
<evidence type="ECO:0000256" key="5">
    <source>
        <dbReference type="ARBA" id="ARBA00023315"/>
    </source>
</evidence>
<dbReference type="GO" id="GO:0043810">
    <property type="term" value="F:ornithine-acyl [acyl carrier protein] N-acyltransferase activity"/>
    <property type="evidence" value="ECO:0007669"/>
    <property type="project" value="UniProtKB-EC"/>
</dbReference>
<dbReference type="PANTHER" id="PTHR37323:SF1">
    <property type="entry name" value="L-ORNITHINE N(ALPHA)-ACYLTRANSFERASE"/>
    <property type="match status" value="1"/>
</dbReference>
<comment type="catalytic activity">
    <reaction evidence="10">
        <text>a (3R)-hydroxyacyl-[ACP] + L-ornithine = a lyso-ornithine lipid + holo-[ACP] + H(+)</text>
        <dbReference type="Rhea" id="RHEA:20633"/>
        <dbReference type="Rhea" id="RHEA-COMP:9685"/>
        <dbReference type="Rhea" id="RHEA-COMP:9945"/>
        <dbReference type="ChEBI" id="CHEBI:15378"/>
        <dbReference type="ChEBI" id="CHEBI:46911"/>
        <dbReference type="ChEBI" id="CHEBI:64479"/>
        <dbReference type="ChEBI" id="CHEBI:78827"/>
        <dbReference type="ChEBI" id="CHEBI:138482"/>
        <dbReference type="EC" id="2.3.2.30"/>
    </reaction>
    <physiologicalReaction direction="left-to-right" evidence="10">
        <dbReference type="Rhea" id="RHEA:20634"/>
    </physiologicalReaction>
</comment>
<dbReference type="PANTHER" id="PTHR37323">
    <property type="entry name" value="GCN5-RELATED N-ACETYLTRANSFERASE"/>
    <property type="match status" value="1"/>
</dbReference>
<sequence length="240" mass="26608">MLVRGRYRARLAESAADLDACRRLRSLCFRAQEDDAAFDAACRHLMVEDLRGERLVAGCRLLLLPDGRQIGRSYAARSYDLSALAGFDRPMVEVGRFCVHPEAGHPDVLRIAWGAVTRIVEAEGAEMLFGCSSFPGTDSSAYLDAFAMLGERHLAPRRWGPGVKAPHVFRFAETLRRREPDRRQGLRRMPPLLKSYLAMGGWVSDHAVVDHEMDTLHVFTGVEIGAIPPARVKALRAVAG</sequence>
<proteinExistence type="inferred from homology"/>
<keyword evidence="5" id="KW-0012">Acyltransferase</keyword>
<dbReference type="Proteomes" id="UP000474757">
    <property type="component" value="Unassembled WGS sequence"/>
</dbReference>
<dbReference type="Gene3D" id="3.40.630.30">
    <property type="match status" value="1"/>
</dbReference>
<evidence type="ECO:0000256" key="3">
    <source>
        <dbReference type="ARBA" id="ARBA00022679"/>
    </source>
</evidence>
<keyword evidence="4" id="KW-0443">Lipid metabolism</keyword>
<dbReference type="InterPro" id="IPR052351">
    <property type="entry name" value="Ornithine_N-alpha-AT"/>
</dbReference>
<comment type="function">
    <text evidence="9">Catalyzes the first step in the biosynthesis of ornithine lipids, which are phosphorus-free membrane lipids. Catalyzes the 3-hydroxyacyl-acyl carrier protein-dependent acylation of ornithine to form lyso-ornithine lipid (LOL).</text>
</comment>
<evidence type="ECO:0000256" key="9">
    <source>
        <dbReference type="ARBA" id="ARBA00045724"/>
    </source>
</evidence>
<dbReference type="InterPro" id="IPR016181">
    <property type="entry name" value="Acyl_CoA_acyltransferase"/>
</dbReference>
<evidence type="ECO:0000313" key="12">
    <source>
        <dbReference type="Proteomes" id="UP000474757"/>
    </source>
</evidence>
<dbReference type="GO" id="GO:0006629">
    <property type="term" value="P:lipid metabolic process"/>
    <property type="evidence" value="ECO:0007669"/>
    <property type="project" value="UniProtKB-KW"/>
</dbReference>
<dbReference type="EMBL" id="JAAGAB010000002">
    <property type="protein sequence ID" value="NDV01546.1"/>
    <property type="molecule type" value="Genomic_DNA"/>
</dbReference>
<organism evidence="11 12">
    <name type="scientific">Pseudoroseicyclus tamaricis</name>
    <dbReference type="NCBI Taxonomy" id="2705421"/>
    <lineage>
        <taxon>Bacteria</taxon>
        <taxon>Pseudomonadati</taxon>
        <taxon>Pseudomonadota</taxon>
        <taxon>Alphaproteobacteria</taxon>
        <taxon>Rhodobacterales</taxon>
        <taxon>Paracoccaceae</taxon>
        <taxon>Pseudoroseicyclus</taxon>
    </lineage>
</organism>
<evidence type="ECO:0000256" key="6">
    <source>
        <dbReference type="ARBA" id="ARBA00038095"/>
    </source>
</evidence>
<evidence type="ECO:0000256" key="8">
    <source>
        <dbReference type="ARBA" id="ARBA00039866"/>
    </source>
</evidence>
<comment type="similarity">
    <text evidence="6">Belongs to the acetyltransferase family. OlsB subfamily.</text>
</comment>
<comment type="caution">
    <text evidence="11">The sequence shown here is derived from an EMBL/GenBank/DDBJ whole genome shotgun (WGS) entry which is preliminary data.</text>
</comment>
<accession>A0A6B2K4D9</accession>
<evidence type="ECO:0000256" key="1">
    <source>
        <dbReference type="ARBA" id="ARBA00005189"/>
    </source>
</evidence>
<evidence type="ECO:0000256" key="2">
    <source>
        <dbReference type="ARBA" id="ARBA00022516"/>
    </source>
</evidence>
<keyword evidence="2" id="KW-0444">Lipid biosynthesis</keyword>
<reference evidence="11 12" key="1">
    <citation type="submission" date="2020-02" db="EMBL/GenBank/DDBJ databases">
        <title>Pseudoroseicyclus tamarix, sp. nov., isolated from offshore sediment of a Tamarix chinensis forest.</title>
        <authorList>
            <person name="Gai Y."/>
        </authorList>
    </citation>
    <scope>NUCLEOTIDE SEQUENCE [LARGE SCALE GENOMIC DNA]</scope>
    <source>
        <strain evidence="11 12">CLL3-39</strain>
    </source>
</reference>
<name>A0A6B2K4D9_9RHOB</name>
<evidence type="ECO:0000313" key="11">
    <source>
        <dbReference type="EMBL" id="NDV01546.1"/>
    </source>
</evidence>
<gene>
    <name evidence="11" type="ORF">GZA08_11285</name>
</gene>
<dbReference type="EC" id="2.3.2.30" evidence="7"/>
<keyword evidence="3 11" id="KW-0808">Transferase</keyword>
<evidence type="ECO:0000256" key="7">
    <source>
        <dbReference type="ARBA" id="ARBA00039058"/>
    </source>
</evidence>
<comment type="pathway">
    <text evidence="1">Lipid metabolism.</text>
</comment>
<evidence type="ECO:0000256" key="4">
    <source>
        <dbReference type="ARBA" id="ARBA00023098"/>
    </source>
</evidence>